<keyword evidence="1" id="KW-1133">Transmembrane helix</keyword>
<feature type="transmembrane region" description="Helical" evidence="1">
    <location>
        <begin position="114"/>
        <end position="134"/>
    </location>
</feature>
<dbReference type="AlphaFoldDB" id="A0A942Z7M8"/>
<keyword evidence="1" id="KW-0812">Transmembrane</keyword>
<organism evidence="2 3">
    <name type="scientific">Anaeromonas frigoriresistens</name>
    <dbReference type="NCBI Taxonomy" id="2683708"/>
    <lineage>
        <taxon>Bacteria</taxon>
        <taxon>Bacillati</taxon>
        <taxon>Bacillota</taxon>
        <taxon>Tissierellia</taxon>
        <taxon>Tissierellales</taxon>
        <taxon>Thermohalobacteraceae</taxon>
        <taxon>Anaeromonas</taxon>
    </lineage>
</organism>
<proteinExistence type="predicted"/>
<gene>
    <name evidence="2" type="ORF">GOQ27_03005</name>
</gene>
<feature type="transmembrane region" description="Helical" evidence="1">
    <location>
        <begin position="38"/>
        <end position="63"/>
    </location>
</feature>
<dbReference type="RefSeq" id="WP_203365343.1">
    <property type="nucleotide sequence ID" value="NZ_WSFT01000016.1"/>
</dbReference>
<dbReference type="EMBL" id="WSFT01000016">
    <property type="protein sequence ID" value="MBS4537413.1"/>
    <property type="molecule type" value="Genomic_DNA"/>
</dbReference>
<dbReference type="Proteomes" id="UP000724672">
    <property type="component" value="Unassembled WGS sequence"/>
</dbReference>
<reference evidence="2" key="1">
    <citation type="submission" date="2019-12" db="EMBL/GenBank/DDBJ databases">
        <title>Clostridiaceae gen. nov. sp. nov., isolated from sediment in Xinjiang, China.</title>
        <authorList>
            <person name="Zhang R."/>
        </authorList>
    </citation>
    <scope>NUCLEOTIDE SEQUENCE</scope>
    <source>
        <strain evidence="2">D2Q-11</strain>
    </source>
</reference>
<evidence type="ECO:0000313" key="3">
    <source>
        <dbReference type="Proteomes" id="UP000724672"/>
    </source>
</evidence>
<protein>
    <submittedName>
        <fullName evidence="2">Uncharacterized protein</fullName>
    </submittedName>
</protein>
<comment type="caution">
    <text evidence="2">The sequence shown here is derived from an EMBL/GenBank/DDBJ whole genome shotgun (WGS) entry which is preliminary data.</text>
</comment>
<evidence type="ECO:0000313" key="2">
    <source>
        <dbReference type="EMBL" id="MBS4537413.1"/>
    </source>
</evidence>
<feature type="transmembrane region" description="Helical" evidence="1">
    <location>
        <begin position="92"/>
        <end position="108"/>
    </location>
</feature>
<feature type="transmembrane region" description="Helical" evidence="1">
    <location>
        <begin position="7"/>
        <end position="32"/>
    </location>
</feature>
<sequence length="229" mass="26801">MSGTKRTILFFSSFFLTILFMSIVGIILSPIINTISDYVYYNIFSPILFTIYLFIFMLIEGFLRKIYTNKYLKDNQLLIKVKAKEFELSGRLLVYLIILLIYFTPLLRDFSMDLLTIPRVLLFIFSIIISELLLRISSKSIYGYLTKDYVIISGLDLRIGLPIIYGSNIFNDSEVYTYNDIKEYFVFPETIELYLVADQGKLVFDTDNEVSRQFIGILTQKKIPMKKFN</sequence>
<name>A0A942Z7M8_9FIRM</name>
<evidence type="ECO:0000256" key="1">
    <source>
        <dbReference type="SAM" id="Phobius"/>
    </source>
</evidence>
<accession>A0A942Z7M8</accession>
<keyword evidence="1" id="KW-0472">Membrane</keyword>
<keyword evidence="3" id="KW-1185">Reference proteome</keyword>